<protein>
    <submittedName>
        <fullName evidence="3">Uncharacterized protein</fullName>
    </submittedName>
</protein>
<keyword evidence="4" id="KW-1185">Reference proteome</keyword>
<name>A0A200Q3W5_MACCD</name>
<dbReference type="PANTHER" id="PTHR35307">
    <property type="entry name" value="PROTEIN, PUTATIVE-RELATED"/>
    <property type="match status" value="1"/>
</dbReference>
<organism evidence="3 4">
    <name type="scientific">Macleaya cordata</name>
    <name type="common">Five-seeded plume-poppy</name>
    <name type="synonym">Bocconia cordata</name>
    <dbReference type="NCBI Taxonomy" id="56857"/>
    <lineage>
        <taxon>Eukaryota</taxon>
        <taxon>Viridiplantae</taxon>
        <taxon>Streptophyta</taxon>
        <taxon>Embryophyta</taxon>
        <taxon>Tracheophyta</taxon>
        <taxon>Spermatophyta</taxon>
        <taxon>Magnoliopsida</taxon>
        <taxon>Ranunculales</taxon>
        <taxon>Papaveraceae</taxon>
        <taxon>Papaveroideae</taxon>
        <taxon>Macleaya</taxon>
    </lineage>
</organism>
<feature type="region of interest" description="Disordered" evidence="1">
    <location>
        <begin position="702"/>
        <end position="727"/>
    </location>
</feature>
<feature type="transmembrane region" description="Helical" evidence="2">
    <location>
        <begin position="153"/>
        <end position="171"/>
    </location>
</feature>
<feature type="transmembrane region" description="Helical" evidence="2">
    <location>
        <begin position="93"/>
        <end position="112"/>
    </location>
</feature>
<dbReference type="OrthoDB" id="1915303at2759"/>
<evidence type="ECO:0000256" key="1">
    <source>
        <dbReference type="SAM" id="MobiDB-lite"/>
    </source>
</evidence>
<gene>
    <name evidence="3" type="ORF">BVC80_8895g11</name>
</gene>
<feature type="transmembrane region" description="Helical" evidence="2">
    <location>
        <begin position="124"/>
        <end position="147"/>
    </location>
</feature>
<feature type="compositionally biased region" description="Low complexity" evidence="1">
    <location>
        <begin position="715"/>
        <end position="726"/>
    </location>
</feature>
<dbReference type="InParanoid" id="A0A200Q3W5"/>
<proteinExistence type="predicted"/>
<evidence type="ECO:0000313" key="3">
    <source>
        <dbReference type="EMBL" id="OVA05144.1"/>
    </source>
</evidence>
<feature type="transmembrane region" description="Helical" evidence="2">
    <location>
        <begin position="20"/>
        <end position="40"/>
    </location>
</feature>
<keyword evidence="2" id="KW-0472">Membrane</keyword>
<reference evidence="3 4" key="1">
    <citation type="journal article" date="2017" name="Mol. Plant">
        <title>The Genome of Medicinal Plant Macleaya cordata Provides New Insights into Benzylisoquinoline Alkaloids Metabolism.</title>
        <authorList>
            <person name="Liu X."/>
            <person name="Liu Y."/>
            <person name="Huang P."/>
            <person name="Ma Y."/>
            <person name="Qing Z."/>
            <person name="Tang Q."/>
            <person name="Cao H."/>
            <person name="Cheng P."/>
            <person name="Zheng Y."/>
            <person name="Yuan Z."/>
            <person name="Zhou Y."/>
            <person name="Liu J."/>
            <person name="Tang Z."/>
            <person name="Zhuo Y."/>
            <person name="Zhang Y."/>
            <person name="Yu L."/>
            <person name="Huang J."/>
            <person name="Yang P."/>
            <person name="Peng Q."/>
            <person name="Zhang J."/>
            <person name="Jiang W."/>
            <person name="Zhang Z."/>
            <person name="Lin K."/>
            <person name="Ro D.K."/>
            <person name="Chen X."/>
            <person name="Xiong X."/>
            <person name="Shang Y."/>
            <person name="Huang S."/>
            <person name="Zeng J."/>
        </authorList>
    </citation>
    <scope>NUCLEOTIDE SEQUENCE [LARGE SCALE GENOMIC DNA]</scope>
    <source>
        <strain evidence="4">cv. BLH2017</strain>
        <tissue evidence="3">Root</tissue>
    </source>
</reference>
<comment type="caution">
    <text evidence="3">The sequence shown here is derived from an EMBL/GenBank/DDBJ whole genome shotgun (WGS) entry which is preliminary data.</text>
</comment>
<dbReference type="FunCoup" id="A0A200Q3W5">
    <property type="interactions" value="571"/>
</dbReference>
<evidence type="ECO:0000256" key="2">
    <source>
        <dbReference type="SAM" id="Phobius"/>
    </source>
</evidence>
<feature type="compositionally biased region" description="Polar residues" evidence="1">
    <location>
        <begin position="702"/>
        <end position="714"/>
    </location>
</feature>
<keyword evidence="2" id="KW-1133">Transmembrane helix</keyword>
<keyword evidence="2" id="KW-0812">Transmembrane</keyword>
<feature type="transmembrane region" description="Helical" evidence="2">
    <location>
        <begin position="52"/>
        <end position="73"/>
    </location>
</feature>
<dbReference type="AlphaFoldDB" id="A0A200Q3W5"/>
<accession>A0A200Q3W5</accession>
<sequence>MAQHPCLNRMSPDHTKYASPVPVIGLYTAMATILLFLSMLNDTLVGFRRKKPWLPCRFFALNSFTLSLLSIATKLPVDLTTSMPSAQDQISKLSSTTLICICMGFFMPSLGIKQEAECFSNMAALTVLVLTVVVDVCLQMATGVIFVFKVEHVIVLVCMLVLLAVLWSSILDINRGKELIMDHNRHLFEKGLEGREGSDTMIQRLKWCYMYSFSSNPQFVLCQISHCATIGMLCTVCSVVLSEAVLRTKAHKELKFSISTKGGVSDYGWSVWMVVVTQILTILVGTLAVGFRWFTLVSHMNMCRFQHCNKVLKIPSYWIYESIFGKLYSLPFKFSKMGCMNFFHVLEDLVGTILHTMQTGVVWMNESVVFLCLLVREILSFVMRNCVKICFGFIDRSSKVEAAVLDSMKAEEEYQEVVYSAENGLKNWIQSIGMEDMKRWMEVNKKDSPTHLNDFLCNNSPSIEETLTQDLEQIGIHYSRNIPYKYNVSCLSVVILVRMASVALPSKFSQSLIHTLDEVFEILHFVDRKLNPENFNNKAKSMLAKDVWMCRDITTHWFQKKFIKPSLKKYYFKQELSRSSSSDLGRAYGIIRELNEHSFGYIILELHTICEFMVKCGDYASIEELFEQIKQLFVDMLHFFLSRLPEAIFKDVVESPIEECEERVSLALKFLCKLELLEANIGWSFPNESEISSLIKGNSSAVSTTDTQDSSMEDSNGSSTGEQSSSMVAMNGDVPSLITNNSAVPASDSIQDFSLMTDNIAGGQSFSVVDGDLHDAIQKVGEIETID</sequence>
<dbReference type="EMBL" id="MVGT01003166">
    <property type="protein sequence ID" value="OVA05144.1"/>
    <property type="molecule type" value="Genomic_DNA"/>
</dbReference>
<feature type="transmembrane region" description="Helical" evidence="2">
    <location>
        <begin position="269"/>
        <end position="294"/>
    </location>
</feature>
<dbReference type="Proteomes" id="UP000195402">
    <property type="component" value="Unassembled WGS sequence"/>
</dbReference>
<evidence type="ECO:0000313" key="4">
    <source>
        <dbReference type="Proteomes" id="UP000195402"/>
    </source>
</evidence>
<dbReference type="PANTHER" id="PTHR35307:SF6">
    <property type="entry name" value="TRANSMEMBRANE PROTEIN"/>
    <property type="match status" value="1"/>
</dbReference>
<dbReference type="OMA" id="ICIVMAN"/>